<dbReference type="GO" id="GO:0016757">
    <property type="term" value="F:glycosyltransferase activity"/>
    <property type="evidence" value="ECO:0007669"/>
    <property type="project" value="UniProtKB-KW"/>
</dbReference>
<evidence type="ECO:0000256" key="1">
    <source>
        <dbReference type="ARBA" id="ARBA00022676"/>
    </source>
</evidence>
<evidence type="ECO:0000256" key="2">
    <source>
        <dbReference type="ARBA" id="ARBA00022679"/>
    </source>
</evidence>
<name>A0A418VKZ5_9PROT</name>
<evidence type="ECO:0000313" key="3">
    <source>
        <dbReference type="EMBL" id="RJF76791.1"/>
    </source>
</evidence>
<dbReference type="SUPFAM" id="SSF53756">
    <property type="entry name" value="UDP-Glycosyltransferase/glycogen phosphorylase"/>
    <property type="match status" value="1"/>
</dbReference>
<dbReference type="OrthoDB" id="9801573at2"/>
<gene>
    <name evidence="3" type="ORF">D3877_28305</name>
</gene>
<proteinExistence type="predicted"/>
<dbReference type="EMBL" id="QYUL01000006">
    <property type="protein sequence ID" value="RJF76791.1"/>
    <property type="molecule type" value="Genomic_DNA"/>
</dbReference>
<dbReference type="CDD" id="cd03801">
    <property type="entry name" value="GT4_PimA-like"/>
    <property type="match status" value="1"/>
</dbReference>
<dbReference type="Proteomes" id="UP000283458">
    <property type="component" value="Unassembled WGS sequence"/>
</dbReference>
<keyword evidence="4" id="KW-1185">Reference proteome</keyword>
<dbReference type="Pfam" id="PF13692">
    <property type="entry name" value="Glyco_trans_1_4"/>
    <property type="match status" value="1"/>
</dbReference>
<dbReference type="Gene3D" id="3.40.50.2000">
    <property type="entry name" value="Glycogen Phosphorylase B"/>
    <property type="match status" value="2"/>
</dbReference>
<dbReference type="AlphaFoldDB" id="A0A418VKZ5"/>
<accession>A0A418VKZ5</accession>
<sequence length="344" mass="38117">MRILAISGNLDFSGSSLALYRFLKGLVTGDMAGRHEVEVLWCQLGPPSLRNAYTALGIPVILDATPKSYDVVLCNSILTGALVQRCVAQCPTVWWIHEPCFGADIVRQNPAMFGAFTTATTIVFPTRWQATNVYQEWLTRENWTVVENGVAVDFRPQPRPTDLFPGCFTILQLGTVELRKGVDLTLEAVRRLGDPRVHLVYVGPRHPNFMPELTVEETTRIRFLGSKSEIQVAAYLQHCDALSCPTRDDLVALAILEALQSGLAVAASDFGAIPDTIRHDWNGLLSPVDDAVSLTDNLVRLRDDLALRRNLAVNGRETHRKRHSAEQHRSGLLAILERTAGMVK</sequence>
<keyword evidence="1" id="KW-0328">Glycosyltransferase</keyword>
<dbReference type="RefSeq" id="WP_119834143.1">
    <property type="nucleotide sequence ID" value="NZ_QYUL01000006.1"/>
</dbReference>
<keyword evidence="2 3" id="KW-0808">Transferase</keyword>
<organism evidence="3 4">
    <name type="scientific">Azospirillum cavernae</name>
    <dbReference type="NCBI Taxonomy" id="2320860"/>
    <lineage>
        <taxon>Bacteria</taxon>
        <taxon>Pseudomonadati</taxon>
        <taxon>Pseudomonadota</taxon>
        <taxon>Alphaproteobacteria</taxon>
        <taxon>Rhodospirillales</taxon>
        <taxon>Azospirillaceae</taxon>
        <taxon>Azospirillum</taxon>
    </lineage>
</organism>
<dbReference type="PANTHER" id="PTHR12526:SF510">
    <property type="entry name" value="D-INOSITOL 3-PHOSPHATE GLYCOSYLTRANSFERASE"/>
    <property type="match status" value="1"/>
</dbReference>
<reference evidence="3 4" key="1">
    <citation type="submission" date="2018-09" db="EMBL/GenBank/DDBJ databases">
        <authorList>
            <person name="Zhu H."/>
        </authorList>
    </citation>
    <scope>NUCLEOTIDE SEQUENCE [LARGE SCALE GENOMIC DNA]</scope>
    <source>
        <strain evidence="3 4">K2W22B-5</strain>
    </source>
</reference>
<evidence type="ECO:0000313" key="4">
    <source>
        <dbReference type="Proteomes" id="UP000283458"/>
    </source>
</evidence>
<comment type="caution">
    <text evidence="3">The sequence shown here is derived from an EMBL/GenBank/DDBJ whole genome shotgun (WGS) entry which is preliminary data.</text>
</comment>
<protein>
    <submittedName>
        <fullName evidence="3">Glycosyltransferase</fullName>
    </submittedName>
</protein>
<dbReference type="PANTHER" id="PTHR12526">
    <property type="entry name" value="GLYCOSYLTRANSFERASE"/>
    <property type="match status" value="1"/>
</dbReference>